<feature type="region of interest" description="Disordered" evidence="1">
    <location>
        <begin position="17"/>
        <end position="65"/>
    </location>
</feature>
<comment type="caution">
    <text evidence="2">The sequence shown here is derived from an EMBL/GenBank/DDBJ whole genome shotgun (WGS) entry which is preliminary data.</text>
</comment>
<keyword evidence="3" id="KW-1185">Reference proteome</keyword>
<dbReference type="AlphaFoldDB" id="A0ABD0U126"/>
<sequence>MDGKFVVMEDMLKKLLEVKPNTTTSETKEANGGQERGGNPNPFKERENQEVEILEGEDGMPPLEPISREEMSIEYERRGADFRRRWVDYESRGVDFEGGGILKKDLESHGSHGGVLYL</sequence>
<evidence type="ECO:0000256" key="1">
    <source>
        <dbReference type="SAM" id="MobiDB-lite"/>
    </source>
</evidence>
<accession>A0ABD0U126</accession>
<dbReference type="EMBL" id="JANQDX010000018">
    <property type="protein sequence ID" value="KAL0905545.1"/>
    <property type="molecule type" value="Genomic_DNA"/>
</dbReference>
<evidence type="ECO:0000313" key="3">
    <source>
        <dbReference type="Proteomes" id="UP001552299"/>
    </source>
</evidence>
<name>A0ABD0U126_DENTH</name>
<organism evidence="2 3">
    <name type="scientific">Dendrobium thyrsiflorum</name>
    <name type="common">Pinecone-like raceme dendrobium</name>
    <name type="synonym">Orchid</name>
    <dbReference type="NCBI Taxonomy" id="117978"/>
    <lineage>
        <taxon>Eukaryota</taxon>
        <taxon>Viridiplantae</taxon>
        <taxon>Streptophyta</taxon>
        <taxon>Embryophyta</taxon>
        <taxon>Tracheophyta</taxon>
        <taxon>Spermatophyta</taxon>
        <taxon>Magnoliopsida</taxon>
        <taxon>Liliopsida</taxon>
        <taxon>Asparagales</taxon>
        <taxon>Orchidaceae</taxon>
        <taxon>Epidendroideae</taxon>
        <taxon>Malaxideae</taxon>
        <taxon>Dendrobiinae</taxon>
        <taxon>Dendrobium</taxon>
    </lineage>
</organism>
<gene>
    <name evidence="2" type="ORF">M5K25_023973</name>
</gene>
<evidence type="ECO:0000313" key="2">
    <source>
        <dbReference type="EMBL" id="KAL0905545.1"/>
    </source>
</evidence>
<proteinExistence type="predicted"/>
<reference evidence="2 3" key="1">
    <citation type="journal article" date="2024" name="Plant Biotechnol. J.">
        <title>Dendrobium thyrsiflorum genome and its molecular insights into genes involved in important horticultural traits.</title>
        <authorList>
            <person name="Chen B."/>
            <person name="Wang J.Y."/>
            <person name="Zheng P.J."/>
            <person name="Li K.L."/>
            <person name="Liang Y.M."/>
            <person name="Chen X.F."/>
            <person name="Zhang C."/>
            <person name="Zhao X."/>
            <person name="He X."/>
            <person name="Zhang G.Q."/>
            <person name="Liu Z.J."/>
            <person name="Xu Q."/>
        </authorList>
    </citation>
    <scope>NUCLEOTIDE SEQUENCE [LARGE SCALE GENOMIC DNA]</scope>
    <source>
        <strain evidence="2">GZMU011</strain>
    </source>
</reference>
<protein>
    <submittedName>
        <fullName evidence="2">Uncharacterized protein</fullName>
    </submittedName>
</protein>
<dbReference type="Proteomes" id="UP001552299">
    <property type="component" value="Unassembled WGS sequence"/>
</dbReference>